<keyword evidence="1" id="KW-1015">Disulfide bond</keyword>
<dbReference type="SUPFAM" id="SSF49870">
    <property type="entry name" value="Osmotin, thaumatin-like protein"/>
    <property type="match status" value="1"/>
</dbReference>
<dbReference type="PANTHER" id="PTHR31013:SF2">
    <property type="entry name" value="THAUMATIN-LIKE PROTEIN"/>
    <property type="match status" value="1"/>
</dbReference>
<sequence>MKTFTVAAIALCCVTGSSATLINLVNQCPYGVTAFARSGSSATNSYNLGASGGYQQLDVGSSFPAGLIFASTTGSENNAQATQLEITAGANGRDTYDISLVNAYNLPAAIQPIDIVNDSPNGHECGTPSCTITDLQSFCQSPNQYGGTFCTNTDGPGNVATSGTEAFKSACPDAYSYSKDDDTSTWGCNTGTNYNFIFCP</sequence>
<accession>A0AAW1SDT0</accession>
<dbReference type="InterPro" id="IPR037176">
    <property type="entry name" value="Osmotin/thaumatin-like_sf"/>
</dbReference>
<dbReference type="Pfam" id="PF00314">
    <property type="entry name" value="Thaumatin"/>
    <property type="match status" value="1"/>
</dbReference>
<gene>
    <name evidence="3" type="ORF">WJX74_000928</name>
</gene>
<feature type="disulfide bond" evidence="1">
    <location>
        <begin position="130"/>
        <end position="139"/>
    </location>
</feature>
<dbReference type="InterPro" id="IPR001938">
    <property type="entry name" value="Thaumatin"/>
</dbReference>
<evidence type="ECO:0000313" key="4">
    <source>
        <dbReference type="Proteomes" id="UP001438707"/>
    </source>
</evidence>
<dbReference type="Gene3D" id="2.60.110.10">
    <property type="entry name" value="Thaumatin"/>
    <property type="match status" value="1"/>
</dbReference>
<dbReference type="EMBL" id="JALJOS010000001">
    <property type="protein sequence ID" value="KAK9844336.1"/>
    <property type="molecule type" value="Genomic_DNA"/>
</dbReference>
<keyword evidence="2" id="KW-0732">Signal</keyword>
<keyword evidence="4" id="KW-1185">Reference proteome</keyword>
<dbReference type="Proteomes" id="UP001438707">
    <property type="component" value="Unassembled WGS sequence"/>
</dbReference>
<feature type="chain" id="PRO_5044002235" description="Thaumatin-like protein" evidence="2">
    <location>
        <begin position="20"/>
        <end position="200"/>
    </location>
</feature>
<dbReference type="PANTHER" id="PTHR31013">
    <property type="entry name" value="THAUMATIN FAMILY PROTEIN-RELATED"/>
    <property type="match status" value="1"/>
</dbReference>
<name>A0AAW1SDT0_9CHLO</name>
<dbReference type="SMART" id="SM00205">
    <property type="entry name" value="THN"/>
    <property type="match status" value="1"/>
</dbReference>
<organism evidence="3 4">
    <name type="scientific">Apatococcus lobatus</name>
    <dbReference type="NCBI Taxonomy" id="904363"/>
    <lineage>
        <taxon>Eukaryota</taxon>
        <taxon>Viridiplantae</taxon>
        <taxon>Chlorophyta</taxon>
        <taxon>core chlorophytes</taxon>
        <taxon>Trebouxiophyceae</taxon>
        <taxon>Chlorellales</taxon>
        <taxon>Chlorellaceae</taxon>
        <taxon>Apatococcus</taxon>
    </lineage>
</organism>
<protein>
    <recommendedName>
        <fullName evidence="5">Thaumatin-like protein</fullName>
    </recommendedName>
</protein>
<evidence type="ECO:0008006" key="5">
    <source>
        <dbReference type="Google" id="ProtNLM"/>
    </source>
</evidence>
<dbReference type="AlphaFoldDB" id="A0AAW1SDT0"/>
<dbReference type="PIRSF" id="PIRSF002703">
    <property type="entry name" value="Thaumatin"/>
    <property type="match status" value="1"/>
</dbReference>
<dbReference type="PROSITE" id="PS51367">
    <property type="entry name" value="THAUMATIN_2"/>
    <property type="match status" value="1"/>
</dbReference>
<evidence type="ECO:0000313" key="3">
    <source>
        <dbReference type="EMBL" id="KAK9844336.1"/>
    </source>
</evidence>
<feature type="disulfide bond" evidence="1">
    <location>
        <begin position="125"/>
        <end position="171"/>
    </location>
</feature>
<proteinExistence type="predicted"/>
<feature type="signal peptide" evidence="2">
    <location>
        <begin position="1"/>
        <end position="19"/>
    </location>
</feature>
<evidence type="ECO:0000256" key="1">
    <source>
        <dbReference type="PIRSR" id="PIRSR002703-1"/>
    </source>
</evidence>
<reference evidence="3 4" key="1">
    <citation type="journal article" date="2024" name="Nat. Commun.">
        <title>Phylogenomics reveals the evolutionary origins of lichenization in chlorophyte algae.</title>
        <authorList>
            <person name="Puginier C."/>
            <person name="Libourel C."/>
            <person name="Otte J."/>
            <person name="Skaloud P."/>
            <person name="Haon M."/>
            <person name="Grisel S."/>
            <person name="Petersen M."/>
            <person name="Berrin J.G."/>
            <person name="Delaux P.M."/>
            <person name="Dal Grande F."/>
            <person name="Keller J."/>
        </authorList>
    </citation>
    <scope>NUCLEOTIDE SEQUENCE [LARGE SCALE GENOMIC DNA]</scope>
    <source>
        <strain evidence="3 4">SAG 2145</strain>
    </source>
</reference>
<evidence type="ECO:0000256" key="2">
    <source>
        <dbReference type="SAM" id="SignalP"/>
    </source>
</evidence>
<comment type="caution">
    <text evidence="3">The sequence shown here is derived from an EMBL/GenBank/DDBJ whole genome shotgun (WGS) entry which is preliminary data.</text>
</comment>